<dbReference type="PIRSF" id="PIRSF006066">
    <property type="entry name" value="HI0050"/>
    <property type="match status" value="1"/>
</dbReference>
<dbReference type="NCBIfam" id="TIGR00786">
    <property type="entry name" value="dctM"/>
    <property type="match status" value="1"/>
</dbReference>
<keyword evidence="6 7" id="KW-0472">Membrane</keyword>
<dbReference type="EMBL" id="NQMM01000045">
    <property type="protein sequence ID" value="PKQ75044.1"/>
    <property type="molecule type" value="Genomic_DNA"/>
</dbReference>
<evidence type="ECO:0000256" key="3">
    <source>
        <dbReference type="ARBA" id="ARBA00022519"/>
    </source>
</evidence>
<dbReference type="PANTHER" id="PTHR33362">
    <property type="entry name" value="SIALIC ACID TRAP TRANSPORTER PERMEASE PROTEIN SIAT-RELATED"/>
    <property type="match status" value="1"/>
</dbReference>
<comment type="similarity">
    <text evidence="7">Belongs to the TRAP transporter large permease family.</text>
</comment>
<feature type="transmembrane region" description="Helical" evidence="7">
    <location>
        <begin position="366"/>
        <end position="392"/>
    </location>
</feature>
<name>A0A2N3IT54_AERSO</name>
<evidence type="ECO:0000256" key="6">
    <source>
        <dbReference type="ARBA" id="ARBA00023136"/>
    </source>
</evidence>
<keyword evidence="5 7" id="KW-1133">Transmembrane helix</keyword>
<reference evidence="9 10" key="1">
    <citation type="journal article" date="2017" name="Front. Microbiol.">
        <title>Strong Genomic and Phenotypic Heterogeneity in the Aeromonas sobria Species Complex.</title>
        <authorList>
            <person name="Gauthier J."/>
            <person name="Vincent A.T."/>
            <person name="Charette S.J."/>
            <person name="Derome N."/>
        </authorList>
    </citation>
    <scope>NUCLEOTIDE SEQUENCE [LARGE SCALE GENOMIC DNA]</scope>
    <source>
        <strain evidence="9 10">TM18</strain>
    </source>
</reference>
<feature type="transmembrane region" description="Helical" evidence="7">
    <location>
        <begin position="12"/>
        <end position="42"/>
    </location>
</feature>
<dbReference type="GO" id="GO:0022857">
    <property type="term" value="F:transmembrane transporter activity"/>
    <property type="evidence" value="ECO:0007669"/>
    <property type="project" value="UniProtKB-UniRule"/>
</dbReference>
<comment type="caution">
    <text evidence="9">The sequence shown here is derived from an EMBL/GenBank/DDBJ whole genome shotgun (WGS) entry which is preliminary data.</text>
</comment>
<sequence>MMDAAVLSAVVLFGSFFFMLFIGFPVAFGIGLASVLALVSYADWELALNAAGQGLATGVDGFTFLAIPLFVIAGGIMNRGSIALRLINLTKVIAAPLPGALAHANIIANTLFGALAGIASAAAMAVGGTINPHAKKEGYHSDFMAAVNAASAPSGLVIPPSASLILFSLYSGGTSIAALFVAGYLPGLLWCMSVMIPALYFTIKHKYPTERMPAFKRIMQAVWQAVPPLLLILAIIGGIVGGLFTATEAAGMAVLFSFILSFIYRELSLKDLPDIFIQAIIPSAICIFLVAASGIMGWALSFASIPSMISDFILSVSDNKIVLLILINLMLLLVGTFLDLTPAVIIFTPILMPVFNMLGLDPVHVGIMMVFNLSIGLITPPVGTLLFVACSIADIPFQKIIRPIMPIIGMLVVSLMLITFFPEISLFVPRLFGLVQ</sequence>
<keyword evidence="7" id="KW-0813">Transport</keyword>
<evidence type="ECO:0000313" key="9">
    <source>
        <dbReference type="EMBL" id="PKQ75044.1"/>
    </source>
</evidence>
<feature type="transmembrane region" description="Helical" evidence="7">
    <location>
        <begin position="250"/>
        <end position="267"/>
    </location>
</feature>
<keyword evidence="2" id="KW-1003">Cell membrane</keyword>
<evidence type="ECO:0000256" key="2">
    <source>
        <dbReference type="ARBA" id="ARBA00022475"/>
    </source>
</evidence>
<dbReference type="InterPro" id="IPR010656">
    <property type="entry name" value="DctM"/>
</dbReference>
<feature type="transmembrane region" description="Helical" evidence="7">
    <location>
        <begin position="54"/>
        <end position="74"/>
    </location>
</feature>
<dbReference type="RefSeq" id="WP_101325425.1">
    <property type="nucleotide sequence ID" value="NZ_NQMM01000045.1"/>
</dbReference>
<dbReference type="Pfam" id="PF06808">
    <property type="entry name" value="DctM"/>
    <property type="match status" value="1"/>
</dbReference>
<comment type="subunit">
    <text evidence="7">The complex comprises the extracytoplasmic solute receptor protein and the two transmembrane proteins.</text>
</comment>
<feature type="transmembrane region" description="Helical" evidence="7">
    <location>
        <begin position="222"/>
        <end position="244"/>
    </location>
</feature>
<dbReference type="PANTHER" id="PTHR33362:SF2">
    <property type="entry name" value="TRAP TRANSPORTER LARGE PERMEASE PROTEIN"/>
    <property type="match status" value="1"/>
</dbReference>
<proteinExistence type="inferred from homology"/>
<dbReference type="InterPro" id="IPR004681">
    <property type="entry name" value="TRAP_DctM"/>
</dbReference>
<feature type="transmembrane region" description="Helical" evidence="7">
    <location>
        <begin position="176"/>
        <end position="201"/>
    </location>
</feature>
<accession>A0A2N3IT54</accession>
<evidence type="ECO:0000256" key="7">
    <source>
        <dbReference type="RuleBase" id="RU369079"/>
    </source>
</evidence>
<keyword evidence="10" id="KW-1185">Reference proteome</keyword>
<dbReference type="Proteomes" id="UP000233467">
    <property type="component" value="Unassembled WGS sequence"/>
</dbReference>
<evidence type="ECO:0000256" key="5">
    <source>
        <dbReference type="ARBA" id="ARBA00022989"/>
    </source>
</evidence>
<comment type="subcellular location">
    <subcellularLocation>
        <location evidence="1 7">Cell inner membrane</location>
        <topology evidence="1 7">Multi-pass membrane protein</topology>
    </subcellularLocation>
</comment>
<feature type="domain" description="TRAP C4-dicarboxylate transport system permease DctM subunit" evidence="8">
    <location>
        <begin position="13"/>
        <end position="424"/>
    </location>
</feature>
<comment type="function">
    <text evidence="7">Part of the tripartite ATP-independent periplasmic (TRAP) transport system.</text>
</comment>
<feature type="transmembrane region" description="Helical" evidence="7">
    <location>
        <begin position="279"/>
        <end position="301"/>
    </location>
</feature>
<evidence type="ECO:0000256" key="4">
    <source>
        <dbReference type="ARBA" id="ARBA00022692"/>
    </source>
</evidence>
<protein>
    <recommendedName>
        <fullName evidence="7">TRAP transporter large permease protein</fullName>
    </recommendedName>
</protein>
<feature type="transmembrane region" description="Helical" evidence="7">
    <location>
        <begin position="143"/>
        <end position="170"/>
    </location>
</feature>
<keyword evidence="4 7" id="KW-0812">Transmembrane</keyword>
<keyword evidence="3 7" id="KW-0997">Cell inner membrane</keyword>
<dbReference type="AlphaFoldDB" id="A0A2N3IT54"/>
<evidence type="ECO:0000256" key="1">
    <source>
        <dbReference type="ARBA" id="ARBA00004429"/>
    </source>
</evidence>
<feature type="transmembrane region" description="Helical" evidence="7">
    <location>
        <begin position="112"/>
        <end position="131"/>
    </location>
</feature>
<evidence type="ECO:0000259" key="8">
    <source>
        <dbReference type="Pfam" id="PF06808"/>
    </source>
</evidence>
<evidence type="ECO:0000313" key="10">
    <source>
        <dbReference type="Proteomes" id="UP000233467"/>
    </source>
</evidence>
<feature type="transmembrane region" description="Helical" evidence="7">
    <location>
        <begin position="404"/>
        <end position="428"/>
    </location>
</feature>
<feature type="transmembrane region" description="Helical" evidence="7">
    <location>
        <begin position="321"/>
        <end position="338"/>
    </location>
</feature>
<gene>
    <name evidence="9" type="ORF">CJP16_15715</name>
</gene>
<dbReference type="GO" id="GO:0005886">
    <property type="term" value="C:plasma membrane"/>
    <property type="evidence" value="ECO:0007669"/>
    <property type="project" value="UniProtKB-SubCell"/>
</dbReference>
<organism evidence="9 10">
    <name type="scientific">Aeromonas sobria</name>
    <dbReference type="NCBI Taxonomy" id="646"/>
    <lineage>
        <taxon>Bacteria</taxon>
        <taxon>Pseudomonadati</taxon>
        <taxon>Pseudomonadota</taxon>
        <taxon>Gammaproteobacteria</taxon>
        <taxon>Aeromonadales</taxon>
        <taxon>Aeromonadaceae</taxon>
        <taxon>Aeromonas</taxon>
    </lineage>
</organism>